<dbReference type="SUPFAM" id="SSF58113">
    <property type="entry name" value="Apolipoprotein A-I"/>
    <property type="match status" value="1"/>
</dbReference>
<accession>A0A560FSI7</accession>
<dbReference type="Proteomes" id="UP000319859">
    <property type="component" value="Unassembled WGS sequence"/>
</dbReference>
<name>A0A560FSI7_9PROT</name>
<dbReference type="AlphaFoldDB" id="A0A560FSI7"/>
<organism evidence="2 3">
    <name type="scientific">Nitrospirillum amazonense</name>
    <dbReference type="NCBI Taxonomy" id="28077"/>
    <lineage>
        <taxon>Bacteria</taxon>
        <taxon>Pseudomonadati</taxon>
        <taxon>Pseudomonadota</taxon>
        <taxon>Alphaproteobacteria</taxon>
        <taxon>Rhodospirillales</taxon>
        <taxon>Azospirillaceae</taxon>
        <taxon>Nitrospirillum</taxon>
    </lineage>
</organism>
<gene>
    <name evidence="2" type="ORF">FBZ89_101205</name>
</gene>
<dbReference type="OrthoDB" id="7560647at2"/>
<feature type="domain" description="DUF4214" evidence="1">
    <location>
        <begin position="9"/>
        <end position="55"/>
    </location>
</feature>
<dbReference type="RefSeq" id="WP_145748175.1">
    <property type="nucleotide sequence ID" value="NZ_VITN01000001.1"/>
</dbReference>
<comment type="caution">
    <text evidence="2">The sequence shown here is derived from an EMBL/GenBank/DDBJ whole genome shotgun (WGS) entry which is preliminary data.</text>
</comment>
<dbReference type="Pfam" id="PF13946">
    <property type="entry name" value="DUF4214"/>
    <property type="match status" value="1"/>
</dbReference>
<sequence length="282" mass="32217">MVEEILKFHDKEFIDSAYQNILGRLPDSHEVDGYRDMLRGGIDKRVVLLAIWRSEPVRRPLPPELDRALTALQTEMKRERGFRGKMERGGRLERQIHQFNWKIHQIGEKQGELALQTDVGFAEMRQTFDELSGWLTRLGSRVDNVGQQIHEKTYPNFVHLQQTADELQRSIEDKLGALEARIEATVDELSEQLTRLGARVDNVGQEIHEKTYPNFVHPQHTADELQRSIEDRLGALEARVQGRAGQLEPVVCRGGSTSIASMADLPGGAQRLVRRVRSLMVR</sequence>
<evidence type="ECO:0000313" key="3">
    <source>
        <dbReference type="Proteomes" id="UP000319859"/>
    </source>
</evidence>
<protein>
    <submittedName>
        <fullName evidence="2">Uncharacterized protein DUF4214</fullName>
    </submittedName>
</protein>
<reference evidence="2 3" key="1">
    <citation type="submission" date="2019-06" db="EMBL/GenBank/DDBJ databases">
        <title>Genomic Encyclopedia of Type Strains, Phase IV (KMG-V): Genome sequencing to study the core and pangenomes of soil and plant-associated prokaryotes.</title>
        <authorList>
            <person name="Whitman W."/>
        </authorList>
    </citation>
    <scope>NUCLEOTIDE SEQUENCE [LARGE SCALE GENOMIC DNA]</scope>
    <source>
        <strain evidence="2 3">BR 11880</strain>
    </source>
</reference>
<dbReference type="InterPro" id="IPR025282">
    <property type="entry name" value="DUF4214"/>
</dbReference>
<dbReference type="Gene3D" id="1.20.120.20">
    <property type="entry name" value="Apolipoprotein"/>
    <property type="match status" value="1"/>
</dbReference>
<evidence type="ECO:0000313" key="2">
    <source>
        <dbReference type="EMBL" id="TWB24579.1"/>
    </source>
</evidence>
<evidence type="ECO:0000259" key="1">
    <source>
        <dbReference type="Pfam" id="PF13946"/>
    </source>
</evidence>
<dbReference type="EMBL" id="VITN01000001">
    <property type="protein sequence ID" value="TWB24579.1"/>
    <property type="molecule type" value="Genomic_DNA"/>
</dbReference>
<proteinExistence type="predicted"/>